<feature type="domain" description="Glycosyl transferase family 3 N-terminal" evidence="7">
    <location>
        <begin position="13"/>
        <end position="75"/>
    </location>
</feature>
<evidence type="ECO:0000256" key="3">
    <source>
        <dbReference type="ARBA" id="ARBA00022679"/>
    </source>
</evidence>
<dbReference type="Gene3D" id="3.40.1030.10">
    <property type="entry name" value="Nucleoside phosphorylase/phosphoribosyltransferase catalytic domain"/>
    <property type="match status" value="1"/>
</dbReference>
<keyword evidence="3 8" id="KW-0808">Transferase</keyword>
<dbReference type="AlphaFoldDB" id="A9BDE6"/>
<reference evidence="8 9" key="1">
    <citation type="journal article" date="2007" name="PLoS Genet.">
        <title>Patterns and implications of gene gain and loss in the evolution of Prochlorococcus.</title>
        <authorList>
            <person name="Kettler G.C."/>
            <person name="Martiny A.C."/>
            <person name="Huang K."/>
            <person name="Zucker J."/>
            <person name="Coleman M.L."/>
            <person name="Rodrigue S."/>
            <person name="Chen F."/>
            <person name="Lapidus A."/>
            <person name="Ferriera S."/>
            <person name="Johnson J."/>
            <person name="Steglich C."/>
            <person name="Church G.M."/>
            <person name="Richardson P."/>
            <person name="Chisholm S.W."/>
        </authorList>
    </citation>
    <scope>NUCLEOTIDE SEQUENCE [LARGE SCALE GENOMIC DNA]</scope>
    <source>
        <strain evidence="9">MIT 9211</strain>
    </source>
</reference>
<dbReference type="EMBL" id="CP000878">
    <property type="protein sequence ID" value="ABX09759.1"/>
    <property type="molecule type" value="Genomic_DNA"/>
</dbReference>
<sequence length="352" mass="38913">MNENFSQERFKNHLRKIGSGEHTSHGMTRKESADALELILKGSPTPAQIGAFFIAHRIRRPEPQELAGMVDTYIKLGPKLHQNQELTQPICFGMPFDGRSKTAPIYPLAILVLLDAGQPIVLHGAGPMPVKYGVTTEALFNALGLCLTKLSMDAVQNGFVKHGLALIHQPDHFPLAETLISYREEIGKRPPVASMELLWTAHQGKHLLVTGYVHPPTEGRHTKALEILGEQNIVTIKGLEGGTDIPISRTTKATHINNNHEKHLILDPLQYACQGKDIRWEDLDRWRLISMQALNGEGPLAKAVVWNAGIYLWLAKISDSIADGIQKAEVSLTSGSAKATLQQLIKWRAEID</sequence>
<dbReference type="Gene3D" id="1.20.970.10">
    <property type="entry name" value="Transferase, Pyrimidine Nucleoside Phosphorylase, Chain C"/>
    <property type="match status" value="1"/>
</dbReference>
<dbReference type="PANTHER" id="PTHR43285:SF3">
    <property type="entry name" value="SLL1634 PROTEIN"/>
    <property type="match status" value="1"/>
</dbReference>
<dbReference type="STRING" id="93059.P9211_18281"/>
<dbReference type="OrthoDB" id="9926at2"/>
<protein>
    <submittedName>
        <fullName evidence="8">Anthranilate phosphoribosyltransferase</fullName>
        <ecNumber evidence="8">2.4.2.18</ecNumber>
    </submittedName>
</protein>
<dbReference type="InterPro" id="IPR005940">
    <property type="entry name" value="Anthranilate_Pribosyl_Tfrase"/>
</dbReference>
<feature type="compositionally biased region" description="Basic and acidic residues" evidence="5">
    <location>
        <begin position="18"/>
        <end position="30"/>
    </location>
</feature>
<dbReference type="InterPro" id="IPR036320">
    <property type="entry name" value="Glycosyl_Trfase_fam3_N_dom_sf"/>
</dbReference>
<feature type="compositionally biased region" description="Basic and acidic residues" evidence="5">
    <location>
        <begin position="1"/>
        <end position="11"/>
    </location>
</feature>
<keyword evidence="2 8" id="KW-0328">Glycosyltransferase</keyword>
<dbReference type="InterPro" id="IPR000312">
    <property type="entry name" value="Glycosyl_Trfase_fam3"/>
</dbReference>
<keyword evidence="4" id="KW-0057">Aromatic amino acid biosynthesis</keyword>
<dbReference type="Pfam" id="PF02885">
    <property type="entry name" value="Glycos_trans_3N"/>
    <property type="match status" value="1"/>
</dbReference>
<dbReference type="NCBIfam" id="NF005635">
    <property type="entry name" value="PRK07394.1"/>
    <property type="match status" value="1"/>
</dbReference>
<dbReference type="GO" id="GO:0004048">
    <property type="term" value="F:anthranilate phosphoribosyltransferase activity"/>
    <property type="evidence" value="ECO:0007669"/>
    <property type="project" value="UniProtKB-EC"/>
</dbReference>
<dbReference type="HOGENOM" id="CLU_034315_0_0_3"/>
<dbReference type="SUPFAM" id="SSF47648">
    <property type="entry name" value="Nucleoside phosphorylase/phosphoribosyltransferase N-terminal domain"/>
    <property type="match status" value="1"/>
</dbReference>
<feature type="domain" description="Glycosyl transferase family 3" evidence="6">
    <location>
        <begin position="138"/>
        <end position="337"/>
    </location>
</feature>
<keyword evidence="1" id="KW-0028">Amino-acid biosynthesis</keyword>
<dbReference type="RefSeq" id="WP_012196379.1">
    <property type="nucleotide sequence ID" value="NC_009976.1"/>
</dbReference>
<organism evidence="8 9">
    <name type="scientific">Prochlorococcus marinus (strain MIT 9211)</name>
    <dbReference type="NCBI Taxonomy" id="93059"/>
    <lineage>
        <taxon>Bacteria</taxon>
        <taxon>Bacillati</taxon>
        <taxon>Cyanobacteriota</taxon>
        <taxon>Cyanophyceae</taxon>
        <taxon>Synechococcales</taxon>
        <taxon>Prochlorococcaceae</taxon>
        <taxon>Prochlorococcus</taxon>
    </lineage>
</organism>
<dbReference type="EC" id="2.4.2.18" evidence="8"/>
<dbReference type="SUPFAM" id="SSF52418">
    <property type="entry name" value="Nucleoside phosphorylase/phosphoribosyltransferase catalytic domain"/>
    <property type="match status" value="1"/>
</dbReference>
<dbReference type="InterPro" id="IPR017459">
    <property type="entry name" value="Glycosyl_Trfase_fam3_N_dom"/>
</dbReference>
<keyword evidence="9" id="KW-1185">Reference proteome</keyword>
<dbReference type="PANTHER" id="PTHR43285">
    <property type="entry name" value="ANTHRANILATE PHOSPHORIBOSYLTRANSFERASE"/>
    <property type="match status" value="1"/>
</dbReference>
<evidence type="ECO:0000256" key="1">
    <source>
        <dbReference type="ARBA" id="ARBA00022605"/>
    </source>
</evidence>
<evidence type="ECO:0000313" key="8">
    <source>
        <dbReference type="EMBL" id="ABX09759.1"/>
    </source>
</evidence>
<gene>
    <name evidence="8" type="ordered locus">P9211_18281</name>
</gene>
<dbReference type="GO" id="GO:0005829">
    <property type="term" value="C:cytosol"/>
    <property type="evidence" value="ECO:0007669"/>
    <property type="project" value="TreeGrafter"/>
</dbReference>
<dbReference type="Pfam" id="PF00591">
    <property type="entry name" value="Glycos_transf_3"/>
    <property type="match status" value="1"/>
</dbReference>
<feature type="region of interest" description="Disordered" evidence="5">
    <location>
        <begin position="1"/>
        <end position="30"/>
    </location>
</feature>
<dbReference type="GO" id="GO:0000162">
    <property type="term" value="P:L-tryptophan biosynthetic process"/>
    <property type="evidence" value="ECO:0007669"/>
    <property type="project" value="InterPro"/>
</dbReference>
<evidence type="ECO:0000259" key="7">
    <source>
        <dbReference type="Pfam" id="PF02885"/>
    </source>
</evidence>
<evidence type="ECO:0000256" key="2">
    <source>
        <dbReference type="ARBA" id="ARBA00022676"/>
    </source>
</evidence>
<proteinExistence type="predicted"/>
<evidence type="ECO:0000313" key="9">
    <source>
        <dbReference type="Proteomes" id="UP000000788"/>
    </source>
</evidence>
<evidence type="ECO:0000256" key="4">
    <source>
        <dbReference type="ARBA" id="ARBA00023141"/>
    </source>
</evidence>
<evidence type="ECO:0000256" key="5">
    <source>
        <dbReference type="SAM" id="MobiDB-lite"/>
    </source>
</evidence>
<accession>A9BDE6</accession>
<dbReference type="InterPro" id="IPR035902">
    <property type="entry name" value="Nuc_phospho_transferase"/>
</dbReference>
<dbReference type="Proteomes" id="UP000000788">
    <property type="component" value="Chromosome"/>
</dbReference>
<dbReference type="KEGG" id="pmj:P9211_18281"/>
<name>A9BDE6_PROM4</name>
<evidence type="ECO:0000259" key="6">
    <source>
        <dbReference type="Pfam" id="PF00591"/>
    </source>
</evidence>
<dbReference type="eggNOG" id="COG0547">
    <property type="taxonomic scope" value="Bacteria"/>
</dbReference>